<dbReference type="RefSeq" id="WP_332195327.1">
    <property type="nucleotide sequence ID" value="NZ_JBIOZS010000007.1"/>
</dbReference>
<feature type="signal peptide" evidence="8">
    <location>
        <begin position="1"/>
        <end position="24"/>
    </location>
</feature>
<evidence type="ECO:0000313" key="9">
    <source>
        <dbReference type="EMBL" id="BAP59981.1"/>
    </source>
</evidence>
<dbReference type="AlphaFoldDB" id="A0A090BX98"/>
<evidence type="ECO:0000256" key="3">
    <source>
        <dbReference type="ARBA" id="ARBA00022448"/>
    </source>
</evidence>
<keyword evidence="8" id="KW-0732">Signal</keyword>
<keyword evidence="7" id="KW-0998">Cell outer membrane</keyword>
<gene>
    <name evidence="9" type="primary">VV2_1007</name>
</gene>
<dbReference type="GO" id="GO:0015562">
    <property type="term" value="F:efflux transmembrane transporter activity"/>
    <property type="evidence" value="ECO:0007669"/>
    <property type="project" value="InterPro"/>
</dbReference>
<proteinExistence type="inferred from homology"/>
<organism evidence="9">
    <name type="scientific">Vibrio vulnificus</name>
    <dbReference type="NCBI Taxonomy" id="672"/>
    <lineage>
        <taxon>Bacteria</taxon>
        <taxon>Pseudomonadati</taxon>
        <taxon>Pseudomonadota</taxon>
        <taxon>Gammaproteobacteria</taxon>
        <taxon>Vibrionales</taxon>
        <taxon>Vibrionaceae</taxon>
        <taxon>Vibrio</taxon>
    </lineage>
</organism>
<dbReference type="Gene3D" id="1.20.1600.10">
    <property type="entry name" value="Outer membrane efflux proteins (OEP)"/>
    <property type="match status" value="1"/>
</dbReference>
<dbReference type="SUPFAM" id="SSF56954">
    <property type="entry name" value="Outer membrane efflux proteins (OEP)"/>
    <property type="match status" value="1"/>
</dbReference>
<keyword evidence="4" id="KW-1134">Transmembrane beta strand</keyword>
<evidence type="ECO:0000256" key="8">
    <source>
        <dbReference type="SAM" id="SignalP"/>
    </source>
</evidence>
<dbReference type="EMBL" id="AB921203">
    <property type="protein sequence ID" value="BAP59981.1"/>
    <property type="molecule type" value="Genomic_DNA"/>
</dbReference>
<evidence type="ECO:0000256" key="5">
    <source>
        <dbReference type="ARBA" id="ARBA00022692"/>
    </source>
</evidence>
<protein>
    <submittedName>
        <fullName evidence="9">Outer membrane channel protein TolC</fullName>
    </submittedName>
</protein>
<dbReference type="InterPro" id="IPR003423">
    <property type="entry name" value="OMP_efflux"/>
</dbReference>
<dbReference type="Pfam" id="PF02321">
    <property type="entry name" value="OEP"/>
    <property type="match status" value="2"/>
</dbReference>
<comment type="similarity">
    <text evidence="2">Belongs to the outer membrane factor (OMF) (TC 1.B.17) family.</text>
</comment>
<comment type="subcellular location">
    <subcellularLocation>
        <location evidence="1">Cell outer membrane</location>
    </subcellularLocation>
</comment>
<accession>A0A090BX98</accession>
<evidence type="ECO:0000256" key="4">
    <source>
        <dbReference type="ARBA" id="ARBA00022452"/>
    </source>
</evidence>
<dbReference type="GO" id="GO:0015288">
    <property type="term" value="F:porin activity"/>
    <property type="evidence" value="ECO:0007669"/>
    <property type="project" value="TreeGrafter"/>
</dbReference>
<evidence type="ECO:0000256" key="6">
    <source>
        <dbReference type="ARBA" id="ARBA00023136"/>
    </source>
</evidence>
<name>A0A090BX98_VIBVL</name>
<keyword evidence="6" id="KW-0472">Membrane</keyword>
<dbReference type="GO" id="GO:1990281">
    <property type="term" value="C:efflux pump complex"/>
    <property type="evidence" value="ECO:0007669"/>
    <property type="project" value="TreeGrafter"/>
</dbReference>
<dbReference type="InterPro" id="IPR051906">
    <property type="entry name" value="TolC-like"/>
</dbReference>
<sequence>MVNKHLSKIGLAVLAATLSLPSHAISIEQAWQQAKQNDPNYEKAKIGVQLGQAGVDSSRSALLPDLSASASLNWSESADSSNSYGATLSQTIWDSSLWSSLDQAKANYLKSELELSQAHNELAQKLLSAYLDLASAQGDLVLAQTKLDEGNKLLQIIEKRYQAGKVKSVDVEEMRATQVSEQATILNAQADLEVKRAELAALINQVPDSVDQIRTDTLIQPPMLVTSQAQWLKLAKDSSPELLVAAQMVKASEFAKQSAKGGYYPTLRGSVGYSDGDQRSNGEFNAGLTLSVPIDLNGSVRSKVDEASLNILSAKQEMRRVEIDIQKRVIQQFTQVEINWNQVLIANELVASRGNVLASKEKLYDAGLLEVSDVISAHNSLFEAKHSLQTNLYNYWRQRIALLQTAGKLDDDIMALISRVFHS</sequence>
<evidence type="ECO:0000256" key="2">
    <source>
        <dbReference type="ARBA" id="ARBA00007613"/>
    </source>
</evidence>
<evidence type="ECO:0000256" key="1">
    <source>
        <dbReference type="ARBA" id="ARBA00004442"/>
    </source>
</evidence>
<feature type="chain" id="PRO_5001853339" evidence="8">
    <location>
        <begin position="25"/>
        <end position="423"/>
    </location>
</feature>
<dbReference type="GO" id="GO:0009279">
    <property type="term" value="C:cell outer membrane"/>
    <property type="evidence" value="ECO:0007669"/>
    <property type="project" value="UniProtKB-SubCell"/>
</dbReference>
<dbReference type="PANTHER" id="PTHR30026">
    <property type="entry name" value="OUTER MEMBRANE PROTEIN TOLC"/>
    <property type="match status" value="1"/>
</dbReference>
<evidence type="ECO:0000256" key="7">
    <source>
        <dbReference type="ARBA" id="ARBA00023237"/>
    </source>
</evidence>
<keyword evidence="3" id="KW-0813">Transport</keyword>
<dbReference type="PANTHER" id="PTHR30026:SF20">
    <property type="entry name" value="OUTER MEMBRANE PROTEIN TOLC"/>
    <property type="match status" value="1"/>
</dbReference>
<keyword evidence="5" id="KW-0812">Transmembrane</keyword>
<reference evidence="9" key="1">
    <citation type="journal article" date="2014" name="Microb. Pathog.">
        <title>The RND protein is involved in the vulnibactin export system in Vibrio vulnificus M2799.</title>
        <authorList>
            <person name="Kawano H."/>
            <person name="Miyamoto K."/>
            <person name="Yasunobe M."/>
            <person name="Murata M."/>
            <person name="Myojin T."/>
            <person name="Tsuchiya T."/>
            <person name="Tanabe T."/>
            <person name="Funahashi T."/>
            <person name="Sato T."/>
            <person name="Azuma T."/>
            <person name="Mino Y."/>
            <person name="Tsujibo H."/>
        </authorList>
    </citation>
    <scope>NUCLEOTIDE SEQUENCE</scope>
    <source>
        <strain evidence="9">M2799</strain>
    </source>
</reference>